<proteinExistence type="inferred from homology"/>
<name>A0A4T0WWE1_9ASCO</name>
<evidence type="ECO:0000256" key="7">
    <source>
        <dbReference type="ARBA" id="ARBA00022737"/>
    </source>
</evidence>
<evidence type="ECO:0000256" key="1">
    <source>
        <dbReference type="ARBA" id="ARBA00004613"/>
    </source>
</evidence>
<evidence type="ECO:0000256" key="11">
    <source>
        <dbReference type="ARBA" id="ARBA00093237"/>
    </source>
</evidence>
<dbReference type="Gene3D" id="2.130.10.130">
    <property type="entry name" value="Integrin alpha, N-terminal"/>
    <property type="match status" value="1"/>
</dbReference>
<feature type="domain" description="Phospholipase C/D" evidence="13">
    <location>
        <begin position="48"/>
        <end position="184"/>
    </location>
</feature>
<dbReference type="InterPro" id="IPR013517">
    <property type="entry name" value="FG-GAP"/>
</dbReference>
<protein>
    <recommendedName>
        <fullName evidence="4">Phosphatidylinositol-glycan-specific phospholipase D</fullName>
        <ecNumber evidence="3">3.1.4.50</ecNumber>
    </recommendedName>
    <alternativeName>
        <fullName evidence="10">Glycosyl-phosphatidylinositol-specific phospholipase D</fullName>
    </alternativeName>
</protein>
<dbReference type="OrthoDB" id="5317514at2759"/>
<dbReference type="InterPro" id="IPR029002">
    <property type="entry name" value="PLPC/GPLD1"/>
</dbReference>
<dbReference type="SUPFAM" id="SSF69318">
    <property type="entry name" value="Integrin alpha N-terminal domain"/>
    <property type="match status" value="1"/>
</dbReference>
<feature type="signal peptide" evidence="12">
    <location>
        <begin position="1"/>
        <end position="28"/>
    </location>
</feature>
<dbReference type="EC" id="3.1.4.50" evidence="3"/>
<evidence type="ECO:0000256" key="9">
    <source>
        <dbReference type="ARBA" id="ARBA00023180"/>
    </source>
</evidence>
<dbReference type="SMART" id="SM00191">
    <property type="entry name" value="Int_alpha"/>
    <property type="match status" value="2"/>
</dbReference>
<sequence>MNTCSFQILWLWCVTIVFFNLAPPAASAGVSTHLYVAFKAQYFYPDITKDNLQYYYAGAFFPDAFYDCFGLSQLAEAAHWPPFLKESVIYYQDQYTKKGIENEALKAFIFGIFTHQYADVPWHSLKSSQGLLKVVAETDFSGDESAAHNYLDTVGDFILLNKQLQNLSKESEKLFIDNILMKWKYPTDDIINISKRIGFNQVSNIKLKVCMERGYSALQGEINTILSERVTGNWLSSQLTISPFTVSIINNYYYGGIDQIVHTLHLCAKELEEWFDQVPYPNSWHLCSPAFGHTETLSSNYTQTPKYYSQQQGLKVWTTDNIIYLSTGVSNSKFGSALCIGNFLGEKTLVISAPYEELDGAIYMIPLKDLLENTSLKAKNLSIQRIKPVTEITETTKNMIGFPPLFGMDLYVWKFYDLEVLVVSEPGRSCFSLFVNKNIVAILKSSQSTAILGHAGYKEWRLLSKDYHDINNDGFPDLIVGSMYSDDHGSPQRGIVKVLNGKLIYEKIMQVIRSFNDFEILQIDMDEMVLVSYTVPDQFVRNSSYEHFGSSFATTKSYSFIGLSSQGVVVIFEKETGVYKDCLSLRNSDQENLTAFQRKSLFGFNQILTGIYEDIEWIMISSVGFSYGIEYPLCGAVHFFVIQNGSTVMKATIVPSQRKGTNKENLSYSFFGSSMLKLGHNKVLVSSEGYLDGRGGLFLVELSSLINPSLENNFVVVADLLYVGNEGVGLVSLGTNSLDLAIVENKFYMVAGLSDFLFSSIPNMLTSTGAVSLIRLI</sequence>
<evidence type="ECO:0000256" key="2">
    <source>
        <dbReference type="ARBA" id="ARBA00008652"/>
    </source>
</evidence>
<comment type="similarity">
    <text evidence="2">Belongs to the GPLD1 family.</text>
</comment>
<evidence type="ECO:0000256" key="4">
    <source>
        <dbReference type="ARBA" id="ARBA00015988"/>
    </source>
</evidence>
<dbReference type="STRING" id="52247.A0A4T0WWE1"/>
<evidence type="ECO:0000256" key="10">
    <source>
        <dbReference type="ARBA" id="ARBA00029753"/>
    </source>
</evidence>
<evidence type="ECO:0000256" key="6">
    <source>
        <dbReference type="ARBA" id="ARBA00022729"/>
    </source>
</evidence>
<keyword evidence="15" id="KW-1185">Reference proteome</keyword>
<gene>
    <name evidence="14" type="ORF">CANINC_004746</name>
</gene>
<dbReference type="GO" id="GO:0031012">
    <property type="term" value="C:extracellular matrix"/>
    <property type="evidence" value="ECO:0007669"/>
    <property type="project" value="TreeGrafter"/>
</dbReference>
<dbReference type="InterPro" id="IPR028994">
    <property type="entry name" value="Integrin_alpha_N"/>
</dbReference>
<keyword evidence="6 12" id="KW-0732">Signal</keyword>
<comment type="subcellular location">
    <subcellularLocation>
        <location evidence="1">Secreted</location>
    </subcellularLocation>
</comment>
<evidence type="ECO:0000313" key="14">
    <source>
        <dbReference type="EMBL" id="TID14458.1"/>
    </source>
</evidence>
<dbReference type="Pfam" id="PF00882">
    <property type="entry name" value="Zn_dep_PLPC"/>
    <property type="match status" value="1"/>
</dbReference>
<dbReference type="EMBL" id="SELW01000658">
    <property type="protein sequence ID" value="TID14458.1"/>
    <property type="molecule type" value="Genomic_DNA"/>
</dbReference>
<dbReference type="PANTHER" id="PTHR23221">
    <property type="entry name" value="GLYCOSYLPHOSPHATIDYLINOSITOL PHOSPHOLIPASE D"/>
    <property type="match status" value="1"/>
</dbReference>
<dbReference type="AlphaFoldDB" id="A0A4T0WWE1"/>
<dbReference type="PANTHER" id="PTHR23221:SF7">
    <property type="entry name" value="PHOSPHATIDYLINOSITOL-GLYCAN-SPECIFIC PHOSPHOLIPASE D"/>
    <property type="match status" value="1"/>
</dbReference>
<keyword evidence="9" id="KW-0325">Glycoprotein</keyword>
<accession>A0A4T0WWE1</accession>
<dbReference type="Proteomes" id="UP000307173">
    <property type="component" value="Unassembled WGS sequence"/>
</dbReference>
<organism evidence="14 15">
    <name type="scientific">Pichia inconspicua</name>
    <dbReference type="NCBI Taxonomy" id="52247"/>
    <lineage>
        <taxon>Eukaryota</taxon>
        <taxon>Fungi</taxon>
        <taxon>Dikarya</taxon>
        <taxon>Ascomycota</taxon>
        <taxon>Saccharomycotina</taxon>
        <taxon>Pichiomycetes</taxon>
        <taxon>Pichiales</taxon>
        <taxon>Pichiaceae</taxon>
        <taxon>Pichia</taxon>
    </lineage>
</organism>
<evidence type="ECO:0000256" key="12">
    <source>
        <dbReference type="SAM" id="SignalP"/>
    </source>
</evidence>
<comment type="catalytic activity">
    <reaction evidence="11">
        <text>a 6-(alpha-D-glucosaminyl)-1-(1,2-diacyl-sn-glycero-3-phospho)-1D-myo-inositol + H2O = 6-(alpha-D-glucosaminyl)-1D-myo-inositol + a 1,2-diacyl-sn-glycero-3-phosphate + H(+)</text>
        <dbReference type="Rhea" id="RHEA:10832"/>
        <dbReference type="ChEBI" id="CHEBI:15377"/>
        <dbReference type="ChEBI" id="CHEBI:15378"/>
        <dbReference type="ChEBI" id="CHEBI:57997"/>
        <dbReference type="ChEBI" id="CHEBI:58608"/>
        <dbReference type="ChEBI" id="CHEBI:58700"/>
        <dbReference type="EC" id="3.1.4.50"/>
    </reaction>
</comment>
<keyword evidence="8" id="KW-0378">Hydrolase</keyword>
<keyword evidence="7" id="KW-0677">Repeat</keyword>
<comment type="caution">
    <text evidence="14">The sequence shown here is derived from an EMBL/GenBank/DDBJ whole genome shotgun (WGS) entry which is preliminary data.</text>
</comment>
<keyword evidence="5" id="KW-0964">Secreted</keyword>
<dbReference type="GO" id="GO:0005576">
    <property type="term" value="C:extracellular region"/>
    <property type="evidence" value="ECO:0007669"/>
    <property type="project" value="UniProtKB-SubCell"/>
</dbReference>
<dbReference type="Pfam" id="PF01839">
    <property type="entry name" value="FG-GAP"/>
    <property type="match status" value="1"/>
</dbReference>
<evidence type="ECO:0000256" key="3">
    <source>
        <dbReference type="ARBA" id="ARBA00012284"/>
    </source>
</evidence>
<feature type="chain" id="PRO_5020286947" description="Phosphatidylinositol-glycan-specific phospholipase D" evidence="12">
    <location>
        <begin position="29"/>
        <end position="777"/>
    </location>
</feature>
<reference evidence="14 15" key="1">
    <citation type="journal article" date="2019" name="Front. Genet.">
        <title>Whole-Genome Sequencing of the Opportunistic Yeast Pathogen Candida inconspicua Uncovers Its Hybrid Origin.</title>
        <authorList>
            <person name="Mixao V."/>
            <person name="Hansen A.P."/>
            <person name="Saus E."/>
            <person name="Boekhout T."/>
            <person name="Lass-Florl C."/>
            <person name="Gabaldon T."/>
        </authorList>
    </citation>
    <scope>NUCLEOTIDE SEQUENCE [LARGE SCALE GENOMIC DNA]</scope>
    <source>
        <strain evidence="14 15">CBS 180</strain>
    </source>
</reference>
<evidence type="ECO:0000313" key="15">
    <source>
        <dbReference type="Proteomes" id="UP000307173"/>
    </source>
</evidence>
<evidence type="ECO:0000256" key="8">
    <source>
        <dbReference type="ARBA" id="ARBA00022801"/>
    </source>
</evidence>
<evidence type="ECO:0000259" key="13">
    <source>
        <dbReference type="Pfam" id="PF00882"/>
    </source>
</evidence>
<dbReference type="InterPro" id="IPR013519">
    <property type="entry name" value="Int_alpha_beta-p"/>
</dbReference>
<evidence type="ECO:0000256" key="5">
    <source>
        <dbReference type="ARBA" id="ARBA00022525"/>
    </source>
</evidence>
<dbReference type="GO" id="GO:0004621">
    <property type="term" value="F:glycosylphosphatidylinositol phospholipase D activity"/>
    <property type="evidence" value="ECO:0007669"/>
    <property type="project" value="UniProtKB-EC"/>
</dbReference>